<name>A0A8X7WI63_BRACI</name>
<evidence type="ECO:0000313" key="1">
    <source>
        <dbReference type="EMBL" id="KAG2330066.1"/>
    </source>
</evidence>
<keyword evidence="2" id="KW-1185">Reference proteome</keyword>
<organism evidence="1 2">
    <name type="scientific">Brassica carinata</name>
    <name type="common">Ethiopian mustard</name>
    <name type="synonym">Abyssinian cabbage</name>
    <dbReference type="NCBI Taxonomy" id="52824"/>
    <lineage>
        <taxon>Eukaryota</taxon>
        <taxon>Viridiplantae</taxon>
        <taxon>Streptophyta</taxon>
        <taxon>Embryophyta</taxon>
        <taxon>Tracheophyta</taxon>
        <taxon>Spermatophyta</taxon>
        <taxon>Magnoliopsida</taxon>
        <taxon>eudicotyledons</taxon>
        <taxon>Gunneridae</taxon>
        <taxon>Pentapetalae</taxon>
        <taxon>rosids</taxon>
        <taxon>malvids</taxon>
        <taxon>Brassicales</taxon>
        <taxon>Brassicaceae</taxon>
        <taxon>Brassiceae</taxon>
        <taxon>Brassica</taxon>
    </lineage>
</organism>
<accession>A0A8X7WI63</accession>
<sequence length="142" mass="16673">MYGRPRSIKGKVIPISTIHIRDILQRASLCKSSLLCLLEHREEFTQATPSDPNPYSRAEMDERLKDIYTVQYDSMNDFKCKLDSVYHPLNDKITWLTKTMEQLAEDVTTIIWQKKHKEFQQGSPGNLRHPTSFHTTHRRMIV</sequence>
<comment type="caution">
    <text evidence="1">The sequence shown here is derived from an EMBL/GenBank/DDBJ whole genome shotgun (WGS) entry which is preliminary data.</text>
</comment>
<proteinExistence type="predicted"/>
<evidence type="ECO:0000313" key="2">
    <source>
        <dbReference type="Proteomes" id="UP000886595"/>
    </source>
</evidence>
<dbReference type="Proteomes" id="UP000886595">
    <property type="component" value="Unassembled WGS sequence"/>
</dbReference>
<protein>
    <submittedName>
        <fullName evidence="1">Uncharacterized protein</fullName>
    </submittedName>
</protein>
<reference evidence="1 2" key="1">
    <citation type="submission" date="2020-02" db="EMBL/GenBank/DDBJ databases">
        <authorList>
            <person name="Ma Q."/>
            <person name="Huang Y."/>
            <person name="Song X."/>
            <person name="Pei D."/>
        </authorList>
    </citation>
    <scope>NUCLEOTIDE SEQUENCE [LARGE SCALE GENOMIC DNA]</scope>
    <source>
        <strain evidence="1">Sxm20200214</strain>
        <tissue evidence="1">Leaf</tissue>
    </source>
</reference>
<dbReference type="AlphaFoldDB" id="A0A8X7WI63"/>
<dbReference type="EMBL" id="JAAMPC010000001">
    <property type="protein sequence ID" value="KAG2330066.1"/>
    <property type="molecule type" value="Genomic_DNA"/>
</dbReference>
<gene>
    <name evidence="1" type="ORF">Bca52824_001246</name>
</gene>